<evidence type="ECO:0000313" key="3">
    <source>
        <dbReference type="Proteomes" id="UP000016922"/>
    </source>
</evidence>
<reference evidence="2 3" key="1">
    <citation type="journal article" date="2013" name="BMC Genomics">
        <title>Genomics-driven discovery of the pneumocandin biosynthetic gene cluster in the fungus Glarea lozoyensis.</title>
        <authorList>
            <person name="Chen L."/>
            <person name="Yue Q."/>
            <person name="Zhang X."/>
            <person name="Xiang M."/>
            <person name="Wang C."/>
            <person name="Li S."/>
            <person name="Che Y."/>
            <person name="Ortiz-Lopez F.J."/>
            <person name="Bills G.F."/>
            <person name="Liu X."/>
            <person name="An Z."/>
        </authorList>
    </citation>
    <scope>NUCLEOTIDE SEQUENCE [LARGE SCALE GENOMIC DNA]</scope>
    <source>
        <strain evidence="3">ATCC 20868 / MF5171</strain>
    </source>
</reference>
<dbReference type="AlphaFoldDB" id="S3CHF4"/>
<feature type="domain" description="Protein kinase" evidence="1">
    <location>
        <begin position="1"/>
        <end position="306"/>
    </location>
</feature>
<dbReference type="OMA" id="LVNWTCD"/>
<evidence type="ECO:0000313" key="2">
    <source>
        <dbReference type="EMBL" id="EPE24724.1"/>
    </source>
</evidence>
<dbReference type="Gene3D" id="1.10.510.10">
    <property type="entry name" value="Transferase(Phosphotransferase) domain 1"/>
    <property type="match status" value="2"/>
</dbReference>
<dbReference type="GO" id="GO:0004672">
    <property type="term" value="F:protein kinase activity"/>
    <property type="evidence" value="ECO:0007669"/>
    <property type="project" value="InterPro"/>
</dbReference>
<dbReference type="STRING" id="1116229.S3CHF4"/>
<gene>
    <name evidence="2" type="ORF">GLAREA_08577</name>
</gene>
<dbReference type="SMART" id="SM00220">
    <property type="entry name" value="S_TKc"/>
    <property type="match status" value="1"/>
</dbReference>
<dbReference type="EMBL" id="KE145373">
    <property type="protein sequence ID" value="EPE24724.1"/>
    <property type="molecule type" value="Genomic_DNA"/>
</dbReference>
<keyword evidence="2" id="KW-0808">Transferase</keyword>
<protein>
    <submittedName>
        <fullName evidence="2">Protein kinase-like (PK-like)</fullName>
    </submittedName>
</protein>
<dbReference type="GeneID" id="19467625"/>
<accession>S3CHF4</accession>
<keyword evidence="3" id="KW-1185">Reference proteome</keyword>
<dbReference type="SUPFAM" id="SSF56112">
    <property type="entry name" value="Protein kinase-like (PK-like)"/>
    <property type="match status" value="1"/>
</dbReference>
<dbReference type="PROSITE" id="PS50011">
    <property type="entry name" value="PROTEIN_KINASE_DOM"/>
    <property type="match status" value="1"/>
</dbReference>
<sequence>MLFIRRYCTDSARTASSTFISNSGLKYIRSKVLKADPKNHSKSLFLAHRDGLPFVLKTVSPSVFEQSNGLKHEFKSKRFRHHIDESENECVLVYEWYKDDLLQLIRKQPDIPLRSRKWILREIAETLMDYHAKNWIHIDVKPDNVFVDWNTDSQGHIKPERVALGNLDLSLKLEGDHLLNIPNGGMIGNCLFVITTVEKLQVNFRELDEEGTSHRDALMQILLVYFGPLPKGLLTHIKDEVWVQKIKESAAALEEMGIGDDVRLANWTQESQPDLDVDTKRFLSRMLNLDPARRARMEQILVDSWWSS</sequence>
<dbReference type="InterPro" id="IPR011009">
    <property type="entry name" value="Kinase-like_dom_sf"/>
</dbReference>
<name>S3CHF4_GLAL2</name>
<dbReference type="Proteomes" id="UP000016922">
    <property type="component" value="Unassembled WGS sequence"/>
</dbReference>
<dbReference type="InterPro" id="IPR000719">
    <property type="entry name" value="Prot_kinase_dom"/>
</dbReference>
<keyword evidence="2" id="KW-0418">Kinase</keyword>
<dbReference type="KEGG" id="glz:GLAREA_08577"/>
<dbReference type="eggNOG" id="KOG0032">
    <property type="taxonomic scope" value="Eukaryota"/>
</dbReference>
<evidence type="ECO:0000259" key="1">
    <source>
        <dbReference type="PROSITE" id="PS50011"/>
    </source>
</evidence>
<proteinExistence type="predicted"/>
<organism evidence="2 3">
    <name type="scientific">Glarea lozoyensis (strain ATCC 20868 / MF5171)</name>
    <dbReference type="NCBI Taxonomy" id="1116229"/>
    <lineage>
        <taxon>Eukaryota</taxon>
        <taxon>Fungi</taxon>
        <taxon>Dikarya</taxon>
        <taxon>Ascomycota</taxon>
        <taxon>Pezizomycotina</taxon>
        <taxon>Leotiomycetes</taxon>
        <taxon>Helotiales</taxon>
        <taxon>Helotiaceae</taxon>
        <taxon>Glarea</taxon>
    </lineage>
</organism>
<dbReference type="RefSeq" id="XP_008088812.1">
    <property type="nucleotide sequence ID" value="XM_008090621.1"/>
</dbReference>
<dbReference type="HOGENOM" id="CLU_054430_1_1_1"/>
<dbReference type="OrthoDB" id="10252171at2759"/>
<dbReference type="GO" id="GO:0005524">
    <property type="term" value="F:ATP binding"/>
    <property type="evidence" value="ECO:0007669"/>
    <property type="project" value="InterPro"/>
</dbReference>